<evidence type="ECO:0000313" key="2">
    <source>
        <dbReference type="EMBL" id="KAB8342738.1"/>
    </source>
</evidence>
<evidence type="ECO:0000313" key="3">
    <source>
        <dbReference type="Proteomes" id="UP000327013"/>
    </source>
</evidence>
<keyword evidence="3" id="KW-1185">Reference proteome</keyword>
<organism evidence="2 3">
    <name type="scientific">Carpinus fangiana</name>
    <dbReference type="NCBI Taxonomy" id="176857"/>
    <lineage>
        <taxon>Eukaryota</taxon>
        <taxon>Viridiplantae</taxon>
        <taxon>Streptophyta</taxon>
        <taxon>Embryophyta</taxon>
        <taxon>Tracheophyta</taxon>
        <taxon>Spermatophyta</taxon>
        <taxon>Magnoliopsida</taxon>
        <taxon>eudicotyledons</taxon>
        <taxon>Gunneridae</taxon>
        <taxon>Pentapetalae</taxon>
        <taxon>rosids</taxon>
        <taxon>fabids</taxon>
        <taxon>Fagales</taxon>
        <taxon>Betulaceae</taxon>
        <taxon>Carpinus</taxon>
    </lineage>
</organism>
<proteinExistence type="predicted"/>
<sequence length="535" mass="58853">MLNPSCVTRTFPSVECCASMSRLFAEKLPFNGLLHDLVQLDPGSHSAPFTLSQFEDALRRTPKNKPGGLKRYANKSSGDFAACNISDISFQEPHGPAIEHDLAATGTKHRSEVPISRQHSRANSIGTKAWTNVSPVSPVSPPTIFVEHYELEEPEHLDLSGSDDVLENPSVDYSSETNKVNDEVSSFEDDTTSSISQTSYSSSFIISQAVEGVPSLKRDFSGERALSLGSLVLAEENDTNKFTWEDIIAGSQSDVSPSEDLVNSPQIQHGTAHLSHIRNSLKTAFIRRKTQSPTSAGYKMLARSSSPRIFSKALRGDGFVGLERFVHKPNYKPKTGRVKFKRLSTQTCVEVLSPLHGRTNSLDCEVRSESSTHMFATPGQLPVGRLNISTMDLDGCRSTEDIEEAEYPYAGSTFWEDEDDILQSPHPSQDHVRYMTMEDEQTEHTRSDLSGISIAPVQSQAESGMAIMSHENKTPCSALSLAHESRFRSGLGRGRPSMRKPGLSTLTRTVSLGFGTTPFNRQDPPLPLHPVWKTT</sequence>
<comment type="caution">
    <text evidence="2">The sequence shown here is derived from an EMBL/GenBank/DDBJ whole genome shotgun (WGS) entry which is preliminary data.</text>
</comment>
<gene>
    <name evidence="2" type="ORF">FH972_022336</name>
</gene>
<feature type="region of interest" description="Disordered" evidence="1">
    <location>
        <begin position="515"/>
        <end position="535"/>
    </location>
</feature>
<dbReference type="Proteomes" id="UP000327013">
    <property type="component" value="Unassembled WGS sequence"/>
</dbReference>
<dbReference type="EMBL" id="VIBQ01000012">
    <property type="protein sequence ID" value="KAB8342738.1"/>
    <property type="molecule type" value="Genomic_DNA"/>
</dbReference>
<protein>
    <submittedName>
        <fullName evidence="2">Uncharacterized protein</fullName>
    </submittedName>
</protein>
<reference evidence="2 3" key="1">
    <citation type="submission" date="2019-06" db="EMBL/GenBank/DDBJ databases">
        <title>A chromosomal-level reference genome of Carpinus fangiana (Coryloideae, Betulaceae).</title>
        <authorList>
            <person name="Yang X."/>
            <person name="Wang Z."/>
            <person name="Zhang L."/>
            <person name="Hao G."/>
            <person name="Liu J."/>
            <person name="Yang Y."/>
        </authorList>
    </citation>
    <scope>NUCLEOTIDE SEQUENCE [LARGE SCALE GENOMIC DNA]</scope>
    <source>
        <strain evidence="2">Cfa_2016G</strain>
        <tissue evidence="2">Leaf</tissue>
    </source>
</reference>
<evidence type="ECO:0000256" key="1">
    <source>
        <dbReference type="SAM" id="MobiDB-lite"/>
    </source>
</evidence>
<accession>A0A5N6KRZ5</accession>
<name>A0A5N6KRZ5_9ROSI</name>
<dbReference type="AlphaFoldDB" id="A0A5N6KRZ5"/>